<evidence type="ECO:0000256" key="10">
    <source>
        <dbReference type="SAM" id="SignalP"/>
    </source>
</evidence>
<keyword evidence="3" id="KW-0929">Antimicrobial</keyword>
<sequence length="409" mass="44174">MKPWLLLLLAGLLILSTQQTSAKIKRRHYQLVKLGECPMFKVPPDYYCYQDCVWDSDCDGNKKCCPVGCARHCFPPGPLSWKEADFLSSTMKAKLLVLLAVILLGTISAEDECAVTLFMPVKEAARSVKVSSLYTTSLRCPTQELITGSHQRPLPAAIHHNHGELLGGVMWPKALPSFIASGPGPPQALTILLLLLWKAPAGLSRAHARRLQDPPRLRNPRADAQQRAESRLLTRLLPPLPSPPPSLPLCQPHLGELKAWPEAGRIPQLPSGTATMTSRRGSCPLLLFSLVGLLTTCAQEPDTAGQNTTAVAEKVGTCPQAELEMPNGNCTEECQSDARCEGNQKCCRTGCGTSCQIPDGKAGSCPNVDLPIPPLGLCRSTCKTDSSCPNDEKCCKNGCGHMTCSQPRP</sequence>
<protein>
    <submittedName>
        <fullName evidence="13">Uncharacterized protein LOC117669580</fullName>
    </submittedName>
</protein>
<reference evidence="13" key="1">
    <citation type="submission" date="2025-08" db="UniProtKB">
        <authorList>
            <consortium name="RefSeq"/>
        </authorList>
    </citation>
    <scope>IDENTIFICATION</scope>
    <source>
        <tissue evidence="13">Blood</tissue>
    </source>
</reference>
<evidence type="ECO:0000256" key="1">
    <source>
        <dbReference type="ARBA" id="ARBA00004613"/>
    </source>
</evidence>
<dbReference type="SMART" id="SM00217">
    <property type="entry name" value="WAP"/>
    <property type="match status" value="3"/>
</dbReference>
<feature type="domain" description="WAP" evidence="11">
    <location>
        <begin position="30"/>
        <end position="77"/>
    </location>
</feature>
<evidence type="ECO:0000256" key="8">
    <source>
        <dbReference type="ARBA" id="ARBA00035122"/>
    </source>
</evidence>
<feature type="compositionally biased region" description="Basic and acidic residues" evidence="9">
    <location>
        <begin position="210"/>
        <end position="227"/>
    </location>
</feature>
<dbReference type="CDD" id="cd00199">
    <property type="entry name" value="WAP"/>
    <property type="match status" value="3"/>
</dbReference>
<comment type="subcellular location">
    <subcellularLocation>
        <location evidence="1">Secreted</location>
    </subcellularLocation>
</comment>
<evidence type="ECO:0000256" key="7">
    <source>
        <dbReference type="ARBA" id="ARBA00023157"/>
    </source>
</evidence>
<feature type="domain" description="WAP" evidence="11">
    <location>
        <begin position="361"/>
        <end position="408"/>
    </location>
</feature>
<evidence type="ECO:0000256" key="9">
    <source>
        <dbReference type="SAM" id="MobiDB-lite"/>
    </source>
</evidence>
<evidence type="ECO:0000313" key="13">
    <source>
        <dbReference type="RefSeq" id="XP_060550276.1"/>
    </source>
</evidence>
<dbReference type="Proteomes" id="UP001652622">
    <property type="component" value="Unplaced"/>
</dbReference>
<accession>A0ABM3ZPI3</accession>
<comment type="similarity">
    <text evidence="8">Belongs to the venom waprin family.</text>
</comment>
<dbReference type="PANTHER" id="PTHR19441">
    <property type="entry name" value="WHEY ACDIC PROTEIN WAP"/>
    <property type="match status" value="1"/>
</dbReference>
<dbReference type="PROSITE" id="PS51390">
    <property type="entry name" value="WAP"/>
    <property type="match status" value="3"/>
</dbReference>
<feature type="signal peptide" evidence="10">
    <location>
        <begin position="1"/>
        <end position="22"/>
    </location>
</feature>
<dbReference type="Gene3D" id="4.10.75.10">
    <property type="entry name" value="Elafin-like"/>
    <property type="match status" value="3"/>
</dbReference>
<gene>
    <name evidence="13" type="primary">LOC117669580</name>
</gene>
<dbReference type="GeneID" id="117669580"/>
<keyword evidence="5" id="KW-0677">Repeat</keyword>
<dbReference type="Pfam" id="PF00095">
    <property type="entry name" value="WAP"/>
    <property type="match status" value="3"/>
</dbReference>
<evidence type="ECO:0000259" key="11">
    <source>
        <dbReference type="PROSITE" id="PS51390"/>
    </source>
</evidence>
<feature type="region of interest" description="Disordered" evidence="9">
    <location>
        <begin position="207"/>
        <end position="227"/>
    </location>
</feature>
<evidence type="ECO:0000256" key="2">
    <source>
        <dbReference type="ARBA" id="ARBA00022525"/>
    </source>
</evidence>
<keyword evidence="12" id="KW-1185">Reference proteome</keyword>
<dbReference type="PANTHER" id="PTHR19441:SF34">
    <property type="entry name" value="WAP FOUR-DISULFIDE CORE DOMAIN PROTEIN 2"/>
    <property type="match status" value="1"/>
</dbReference>
<dbReference type="SUPFAM" id="SSF57256">
    <property type="entry name" value="Elafin-like"/>
    <property type="match status" value="3"/>
</dbReference>
<evidence type="ECO:0000256" key="3">
    <source>
        <dbReference type="ARBA" id="ARBA00022529"/>
    </source>
</evidence>
<keyword evidence="2" id="KW-0964">Secreted</keyword>
<dbReference type="PRINTS" id="PR00003">
    <property type="entry name" value="4DISULPHCORE"/>
</dbReference>
<dbReference type="RefSeq" id="XP_060550276.1">
    <property type="nucleotide sequence ID" value="XM_060694293.1"/>
</dbReference>
<evidence type="ECO:0000256" key="4">
    <source>
        <dbReference type="ARBA" id="ARBA00022729"/>
    </source>
</evidence>
<feature type="domain" description="WAP" evidence="11">
    <location>
        <begin position="311"/>
        <end position="359"/>
    </location>
</feature>
<keyword evidence="7" id="KW-1015">Disulfide bond</keyword>
<name>A0ABM3ZPI3_PANGU</name>
<proteinExistence type="inferred from homology"/>
<evidence type="ECO:0000313" key="12">
    <source>
        <dbReference type="Proteomes" id="UP001652622"/>
    </source>
</evidence>
<organism evidence="12 13">
    <name type="scientific">Pantherophis guttatus</name>
    <name type="common">Corn snake</name>
    <name type="synonym">Elaphe guttata</name>
    <dbReference type="NCBI Taxonomy" id="94885"/>
    <lineage>
        <taxon>Eukaryota</taxon>
        <taxon>Metazoa</taxon>
        <taxon>Chordata</taxon>
        <taxon>Craniata</taxon>
        <taxon>Vertebrata</taxon>
        <taxon>Euteleostomi</taxon>
        <taxon>Lepidosauria</taxon>
        <taxon>Squamata</taxon>
        <taxon>Bifurcata</taxon>
        <taxon>Unidentata</taxon>
        <taxon>Episquamata</taxon>
        <taxon>Toxicofera</taxon>
        <taxon>Serpentes</taxon>
        <taxon>Colubroidea</taxon>
        <taxon>Colubridae</taxon>
        <taxon>Colubrinae</taxon>
        <taxon>Pantherophis</taxon>
    </lineage>
</organism>
<evidence type="ECO:0000256" key="5">
    <source>
        <dbReference type="ARBA" id="ARBA00022737"/>
    </source>
</evidence>
<keyword evidence="4 10" id="KW-0732">Signal</keyword>
<feature type="chain" id="PRO_5045428872" evidence="10">
    <location>
        <begin position="23"/>
        <end position="409"/>
    </location>
</feature>
<dbReference type="InterPro" id="IPR036645">
    <property type="entry name" value="Elafin-like_sf"/>
</dbReference>
<dbReference type="InterPro" id="IPR050514">
    <property type="entry name" value="WAP_four-disulfide_core"/>
</dbReference>
<keyword evidence="6" id="KW-0044">Antibiotic</keyword>
<dbReference type="InterPro" id="IPR008197">
    <property type="entry name" value="WAP_dom"/>
</dbReference>
<evidence type="ECO:0000256" key="6">
    <source>
        <dbReference type="ARBA" id="ARBA00023022"/>
    </source>
</evidence>